<dbReference type="OMA" id="QNRDMQK"/>
<dbReference type="AlphaFoldDB" id="A0A3Q3W756"/>
<dbReference type="SUPFAM" id="SSF50044">
    <property type="entry name" value="SH3-domain"/>
    <property type="match status" value="1"/>
</dbReference>
<feature type="domain" description="SAM" evidence="6">
    <location>
        <begin position="147"/>
        <end position="211"/>
    </location>
</feature>
<dbReference type="InterPro" id="IPR036028">
    <property type="entry name" value="SH3-like_dom_sf"/>
</dbReference>
<dbReference type="Pfam" id="PF00536">
    <property type="entry name" value="SAM_1"/>
    <property type="match status" value="1"/>
</dbReference>
<dbReference type="Pfam" id="PF12485">
    <property type="entry name" value="SPIDER"/>
    <property type="match status" value="1"/>
</dbReference>
<keyword evidence="1 3" id="KW-0728">SH3 domain</keyword>
<dbReference type="Gene3D" id="2.30.30.40">
    <property type="entry name" value="SH3 Domains"/>
    <property type="match status" value="1"/>
</dbReference>
<keyword evidence="8" id="KW-1185">Reference proteome</keyword>
<evidence type="ECO:0000313" key="8">
    <source>
        <dbReference type="Proteomes" id="UP000261620"/>
    </source>
</evidence>
<dbReference type="Pfam" id="PF07653">
    <property type="entry name" value="SH3_2"/>
    <property type="match status" value="1"/>
</dbReference>
<protein>
    <submittedName>
        <fullName evidence="7">Uncharacterized protein</fullName>
    </submittedName>
</protein>
<evidence type="ECO:0000259" key="5">
    <source>
        <dbReference type="PROSITE" id="PS50002"/>
    </source>
</evidence>
<dbReference type="Proteomes" id="UP000261620">
    <property type="component" value="Unplaced"/>
</dbReference>
<name>A0A3Q3W756_MOLML</name>
<dbReference type="InterPro" id="IPR051725">
    <property type="entry name" value="SAM-SH3_domain_protein"/>
</dbReference>
<dbReference type="PROSITE" id="PS50105">
    <property type="entry name" value="SAM_DOMAIN"/>
    <property type="match status" value="1"/>
</dbReference>
<evidence type="ECO:0000256" key="4">
    <source>
        <dbReference type="SAM" id="MobiDB-lite"/>
    </source>
</evidence>
<dbReference type="CDD" id="cd11822">
    <property type="entry name" value="SH3_SASH_like"/>
    <property type="match status" value="1"/>
</dbReference>
<proteinExistence type="predicted"/>
<dbReference type="InterPro" id="IPR021090">
    <property type="entry name" value="SPIDER"/>
</dbReference>
<feature type="compositionally biased region" description="Polar residues" evidence="4">
    <location>
        <begin position="222"/>
        <end position="238"/>
    </location>
</feature>
<evidence type="ECO:0000256" key="3">
    <source>
        <dbReference type="PROSITE-ProRule" id="PRU00192"/>
    </source>
</evidence>
<dbReference type="Gene3D" id="1.10.150.50">
    <property type="entry name" value="Transcription Factor, Ets-1"/>
    <property type="match status" value="1"/>
</dbReference>
<evidence type="ECO:0000256" key="1">
    <source>
        <dbReference type="ARBA" id="ARBA00022443"/>
    </source>
</evidence>
<feature type="region of interest" description="Disordered" evidence="4">
    <location>
        <begin position="217"/>
        <end position="258"/>
    </location>
</feature>
<dbReference type="SMART" id="SM00454">
    <property type="entry name" value="SAM"/>
    <property type="match status" value="1"/>
</dbReference>
<dbReference type="InterPro" id="IPR013761">
    <property type="entry name" value="SAM/pointed_sf"/>
</dbReference>
<reference evidence="7" key="2">
    <citation type="submission" date="2025-09" db="UniProtKB">
        <authorList>
            <consortium name="Ensembl"/>
        </authorList>
    </citation>
    <scope>IDENTIFICATION</scope>
</reference>
<evidence type="ECO:0000259" key="6">
    <source>
        <dbReference type="PROSITE" id="PS50105"/>
    </source>
</evidence>
<evidence type="ECO:0000313" key="7">
    <source>
        <dbReference type="Ensembl" id="ENSMMOP00000007617.1"/>
    </source>
</evidence>
<dbReference type="Ensembl" id="ENSMMOT00000007759.1">
    <property type="protein sequence ID" value="ENSMMOP00000007617.1"/>
    <property type="gene ID" value="ENSMMOG00000005920.1"/>
</dbReference>
<reference evidence="7" key="1">
    <citation type="submission" date="2025-08" db="UniProtKB">
        <authorList>
            <consortium name="Ensembl"/>
        </authorList>
    </citation>
    <scope>IDENTIFICATION</scope>
</reference>
<feature type="region of interest" description="Disordered" evidence="4">
    <location>
        <begin position="1"/>
        <end position="35"/>
    </location>
</feature>
<keyword evidence="2" id="KW-0597">Phosphoprotein</keyword>
<organism evidence="7 8">
    <name type="scientific">Mola mola</name>
    <name type="common">Ocean sunfish</name>
    <name type="synonym">Tetraodon mola</name>
    <dbReference type="NCBI Taxonomy" id="94237"/>
    <lineage>
        <taxon>Eukaryota</taxon>
        <taxon>Metazoa</taxon>
        <taxon>Chordata</taxon>
        <taxon>Craniata</taxon>
        <taxon>Vertebrata</taxon>
        <taxon>Euteleostomi</taxon>
        <taxon>Actinopterygii</taxon>
        <taxon>Neopterygii</taxon>
        <taxon>Teleostei</taxon>
        <taxon>Neoteleostei</taxon>
        <taxon>Acanthomorphata</taxon>
        <taxon>Eupercaria</taxon>
        <taxon>Tetraodontiformes</taxon>
        <taxon>Molidae</taxon>
        <taxon>Mola</taxon>
    </lineage>
</organism>
<dbReference type="InterPro" id="IPR001660">
    <property type="entry name" value="SAM"/>
</dbReference>
<dbReference type="InterPro" id="IPR001452">
    <property type="entry name" value="SH3_domain"/>
</dbReference>
<dbReference type="PANTHER" id="PTHR12301">
    <property type="entry name" value="SAM-DOMAIN, SH3 AND NUCLEAR LOCALIZATION SIGNALS PROTEIN RELATED"/>
    <property type="match status" value="1"/>
</dbReference>
<dbReference type="PROSITE" id="PS50002">
    <property type="entry name" value="SH3"/>
    <property type="match status" value="1"/>
</dbReference>
<dbReference type="STRING" id="94237.ENSMMOP00000007617"/>
<dbReference type="SUPFAM" id="SSF47769">
    <property type="entry name" value="SAM/Pointed domain"/>
    <property type="match status" value="1"/>
</dbReference>
<dbReference type="PANTHER" id="PTHR12301:SF4">
    <property type="entry name" value="SAM DOMAIN-CONTAINING PROTEIN SAMSN-1"/>
    <property type="match status" value="1"/>
</dbReference>
<feature type="domain" description="SH3" evidence="5">
    <location>
        <begin position="73"/>
        <end position="134"/>
    </location>
</feature>
<evidence type="ECO:0000256" key="2">
    <source>
        <dbReference type="ARBA" id="ARBA00022553"/>
    </source>
</evidence>
<accession>A0A3Q3W756</accession>
<sequence>MQNGNTQIDEAETTEYGDGGALTRGQGQSSNSLDSLYSLNSRQSTSSGVTSGSDFSSKRDSLRLDNDLWCTGQFYGRARAHTDFVPNPYDTESLKLKVGDVIDIITKPPMGIWTGMLNGRVGNFKFIYVDVLTEKYAHEETQPIRVRHKSTVQEVLKRLSLEEYFSSMQLQGYQTVDDLMKLKEPHLTELNVTDPEHRHRLLAAVCSLQQLHGDQLEDDANQETTSKNTKADMNNSARDSGCHMPSDSPDNNTEDTDPHFISLNCHKYILIL</sequence>
<dbReference type="SMART" id="SM00326">
    <property type="entry name" value="SH3"/>
    <property type="match status" value="1"/>
</dbReference>